<feature type="region of interest" description="Disordered" evidence="2">
    <location>
        <begin position="21"/>
        <end position="66"/>
    </location>
</feature>
<dbReference type="STRING" id="205130.ENSMAMP00000009736"/>
<dbReference type="OrthoDB" id="2155209at2759"/>
<accession>A0A3Q3LIG7</accession>
<feature type="compositionally biased region" description="Basic and acidic residues" evidence="2">
    <location>
        <begin position="53"/>
        <end position="63"/>
    </location>
</feature>
<dbReference type="CTD" id="91409"/>
<dbReference type="InterPro" id="IPR029422">
    <property type="entry name" value="CCDC74_C"/>
</dbReference>
<evidence type="ECO:0000259" key="4">
    <source>
        <dbReference type="Pfam" id="PF14917"/>
    </source>
</evidence>
<feature type="region of interest" description="Disordered" evidence="2">
    <location>
        <begin position="287"/>
        <end position="315"/>
    </location>
</feature>
<dbReference type="Pfam" id="PF14917">
    <property type="entry name" value="CCDC74_C"/>
    <property type="match status" value="1"/>
</dbReference>
<dbReference type="Ensembl" id="ENSMAMT00000009987.2">
    <property type="protein sequence ID" value="ENSMAMP00000009736.1"/>
    <property type="gene ID" value="ENSMAMG00000006569.2"/>
</dbReference>
<keyword evidence="1" id="KW-0175">Coiled coil</keyword>
<evidence type="ECO:0000313" key="6">
    <source>
        <dbReference type="Proteomes" id="UP000261640"/>
    </source>
</evidence>
<dbReference type="PANTHER" id="PTHR14882">
    <property type="entry name" value="COILED-COIL DOMAIN-CONTAINING 74A"/>
    <property type="match status" value="1"/>
</dbReference>
<dbReference type="PANTHER" id="PTHR14882:SF5">
    <property type="entry name" value="COILED-COIL DOMAIN CONTAINING 74A"/>
    <property type="match status" value="1"/>
</dbReference>
<reference evidence="5" key="2">
    <citation type="submission" date="2025-09" db="UniProtKB">
        <authorList>
            <consortium name="Ensembl"/>
        </authorList>
    </citation>
    <scope>IDENTIFICATION</scope>
</reference>
<dbReference type="GeneID" id="113124707"/>
<evidence type="ECO:0000313" key="5">
    <source>
        <dbReference type="Ensembl" id="ENSMAMP00000009736.1"/>
    </source>
</evidence>
<dbReference type="InterPro" id="IPR039496">
    <property type="entry name" value="CCDC92/74_N"/>
</dbReference>
<evidence type="ECO:0000259" key="3">
    <source>
        <dbReference type="Pfam" id="PF14916"/>
    </source>
</evidence>
<name>A0A3Q3LIG7_9TELE</name>
<dbReference type="GeneTree" id="ENSGT00940000167368"/>
<evidence type="ECO:0000256" key="1">
    <source>
        <dbReference type="ARBA" id="ARBA00023054"/>
    </source>
</evidence>
<organism evidence="5 6">
    <name type="scientific">Mastacembelus armatus</name>
    <name type="common">zig-zag eel</name>
    <dbReference type="NCBI Taxonomy" id="205130"/>
    <lineage>
        <taxon>Eukaryota</taxon>
        <taxon>Metazoa</taxon>
        <taxon>Chordata</taxon>
        <taxon>Craniata</taxon>
        <taxon>Vertebrata</taxon>
        <taxon>Euteleostomi</taxon>
        <taxon>Actinopterygii</taxon>
        <taxon>Neopterygii</taxon>
        <taxon>Teleostei</taxon>
        <taxon>Neoteleostei</taxon>
        <taxon>Acanthomorphata</taxon>
        <taxon>Anabantaria</taxon>
        <taxon>Synbranchiformes</taxon>
        <taxon>Mastacembelidae</taxon>
        <taxon>Mastacembelus</taxon>
    </lineage>
</organism>
<feature type="domain" description="Coiled coil protein 74 C-terminal" evidence="4">
    <location>
        <begin position="186"/>
        <end position="305"/>
    </location>
</feature>
<dbReference type="AlphaFoldDB" id="A0A3Q3LIG7"/>
<protein>
    <submittedName>
        <fullName evidence="5">Uncharacterized LOC113124707</fullName>
    </submittedName>
</protein>
<sequence>MSSNNLPPVRYLPHWTRVGRLGKTYSPRPVETSQPQPLPVVPSADRGAGRAAELSRHSDRDPRVTSLQKSIQFLQQQHKETLGKLHTEIDYLRRENKELQYKLIMGSPKASGKGLIHSQRGIRPPTQGREFCTGLYLEETLQDTQPSQDQAVREGSEILGSAKRDHGPEVVGGLITSLEPLRIHSSPAHPPRPPTLQECEVIIRQLYNANSLQSQEIIRVKTLLRDIVMSKKITPENYILTKAYLFDGPRKSSEEKKFPKLSLQTFPEKISGPSQSGVVLPALKQNPSSTIAERQRRTRAVQRDRYAAVTGSKFP</sequence>
<evidence type="ECO:0000256" key="2">
    <source>
        <dbReference type="SAM" id="MobiDB-lite"/>
    </source>
</evidence>
<reference evidence="5" key="1">
    <citation type="submission" date="2025-08" db="UniProtKB">
        <authorList>
            <consortium name="Ensembl"/>
        </authorList>
    </citation>
    <scope>IDENTIFICATION</scope>
</reference>
<dbReference type="RefSeq" id="XP_026153561.1">
    <property type="nucleotide sequence ID" value="XM_026297776.1"/>
</dbReference>
<dbReference type="InParanoid" id="A0A3Q3LIG7"/>
<dbReference type="Proteomes" id="UP000261640">
    <property type="component" value="Unplaced"/>
</dbReference>
<keyword evidence="6" id="KW-1185">Reference proteome</keyword>
<dbReference type="Pfam" id="PF14916">
    <property type="entry name" value="CCDC92"/>
    <property type="match status" value="1"/>
</dbReference>
<dbReference type="InterPro" id="IPR040370">
    <property type="entry name" value="CCDC74A/CCDC74B/CCDC92"/>
</dbReference>
<proteinExistence type="predicted"/>
<feature type="domain" description="CCDC92/74 N-terminal" evidence="3">
    <location>
        <begin position="63"/>
        <end position="114"/>
    </location>
</feature>
<dbReference type="FunCoup" id="A0A3Q3LIG7">
    <property type="interactions" value="199"/>
</dbReference>